<comment type="caution">
    <text evidence="2">The sequence shown here is derived from an EMBL/GenBank/DDBJ whole genome shotgun (WGS) entry which is preliminary data.</text>
</comment>
<evidence type="ECO:0000259" key="1">
    <source>
        <dbReference type="Pfam" id="PF01590"/>
    </source>
</evidence>
<dbReference type="RefSeq" id="WP_110989121.1">
    <property type="nucleotide sequence ID" value="NZ_CAWNWM010000043.1"/>
</dbReference>
<dbReference type="AlphaFoldDB" id="A0A2W1JGL1"/>
<dbReference type="Pfam" id="PF01590">
    <property type="entry name" value="GAF"/>
    <property type="match status" value="1"/>
</dbReference>
<evidence type="ECO:0000313" key="2">
    <source>
        <dbReference type="EMBL" id="PZD70322.1"/>
    </source>
</evidence>
<reference evidence="2 3" key="1">
    <citation type="journal article" date="2018" name="Sci. Rep.">
        <title>A novel species of the marine cyanobacterium Acaryochloris with a unique pigment content and lifestyle.</title>
        <authorList>
            <person name="Partensky F."/>
            <person name="Six C."/>
            <person name="Ratin M."/>
            <person name="Garczarek L."/>
            <person name="Vaulot D."/>
            <person name="Probert I."/>
            <person name="Calteau A."/>
            <person name="Gourvil P."/>
            <person name="Marie D."/>
            <person name="Grebert T."/>
            <person name="Bouchier C."/>
            <person name="Le Panse S."/>
            <person name="Gachenot M."/>
            <person name="Rodriguez F."/>
            <person name="Garrido J.L."/>
        </authorList>
    </citation>
    <scope>NUCLEOTIDE SEQUENCE [LARGE SCALE GENOMIC DNA]</scope>
    <source>
        <strain evidence="2 3">RCC1774</strain>
    </source>
</reference>
<dbReference type="Proteomes" id="UP000248857">
    <property type="component" value="Unassembled WGS sequence"/>
</dbReference>
<name>A0A2W1JGL1_9CYAN</name>
<dbReference type="SUPFAM" id="SSF55781">
    <property type="entry name" value="GAF domain-like"/>
    <property type="match status" value="1"/>
</dbReference>
<protein>
    <recommendedName>
        <fullName evidence="1">GAF domain-containing protein</fullName>
    </recommendedName>
</protein>
<sequence>MTRFHIPSVLSQVFNRSDDAETVFSELMPVLGSLLQCDRIFLYLRHPDSRMGCTPFIWQQSEEVPSLPDSYNAQWSLEDPQQLEQQDPLFAAALTGKPSIFIEDIEEAANDIINKELEHQQFVHRALVHAHLSHNHQLWGILEPCMFDQPRTWTASDQALINYTVAQSELLAVNYVKEHHAQ</sequence>
<dbReference type="OrthoDB" id="511135at2"/>
<dbReference type="InterPro" id="IPR029016">
    <property type="entry name" value="GAF-like_dom_sf"/>
</dbReference>
<gene>
    <name evidence="2" type="ORF">C1752_14067</name>
</gene>
<organism evidence="2 3">
    <name type="scientific">Acaryochloris thomasi RCC1774</name>
    <dbReference type="NCBI Taxonomy" id="1764569"/>
    <lineage>
        <taxon>Bacteria</taxon>
        <taxon>Bacillati</taxon>
        <taxon>Cyanobacteriota</taxon>
        <taxon>Cyanophyceae</taxon>
        <taxon>Acaryochloridales</taxon>
        <taxon>Acaryochloridaceae</taxon>
        <taxon>Acaryochloris</taxon>
        <taxon>Acaryochloris thomasi</taxon>
    </lineage>
</organism>
<keyword evidence="3" id="KW-1185">Reference proteome</keyword>
<dbReference type="Gene3D" id="3.30.450.40">
    <property type="match status" value="1"/>
</dbReference>
<accession>A0A2W1JGL1</accession>
<feature type="domain" description="GAF" evidence="1">
    <location>
        <begin position="19"/>
        <end position="165"/>
    </location>
</feature>
<proteinExistence type="predicted"/>
<evidence type="ECO:0000313" key="3">
    <source>
        <dbReference type="Proteomes" id="UP000248857"/>
    </source>
</evidence>
<dbReference type="EMBL" id="PQWO01000043">
    <property type="protein sequence ID" value="PZD70322.1"/>
    <property type="molecule type" value="Genomic_DNA"/>
</dbReference>
<dbReference type="InterPro" id="IPR003018">
    <property type="entry name" value="GAF"/>
</dbReference>